<evidence type="ECO:0000313" key="3">
    <source>
        <dbReference type="Proteomes" id="UP000305067"/>
    </source>
</evidence>
<evidence type="ECO:0000313" key="2">
    <source>
        <dbReference type="EMBL" id="TFL01787.1"/>
    </source>
</evidence>
<gene>
    <name evidence="2" type="ORF">BDV98DRAFT_69339</name>
</gene>
<feature type="region of interest" description="Disordered" evidence="1">
    <location>
        <begin position="71"/>
        <end position="97"/>
    </location>
</feature>
<dbReference type="Proteomes" id="UP000305067">
    <property type="component" value="Unassembled WGS sequence"/>
</dbReference>
<reference evidence="2 3" key="1">
    <citation type="journal article" date="2019" name="Nat. Ecol. Evol.">
        <title>Megaphylogeny resolves global patterns of mushroom evolution.</title>
        <authorList>
            <person name="Varga T."/>
            <person name="Krizsan K."/>
            <person name="Foldi C."/>
            <person name="Dima B."/>
            <person name="Sanchez-Garcia M."/>
            <person name="Sanchez-Ramirez S."/>
            <person name="Szollosi G.J."/>
            <person name="Szarkandi J.G."/>
            <person name="Papp V."/>
            <person name="Albert L."/>
            <person name="Andreopoulos W."/>
            <person name="Angelini C."/>
            <person name="Antonin V."/>
            <person name="Barry K.W."/>
            <person name="Bougher N.L."/>
            <person name="Buchanan P."/>
            <person name="Buyck B."/>
            <person name="Bense V."/>
            <person name="Catcheside P."/>
            <person name="Chovatia M."/>
            <person name="Cooper J."/>
            <person name="Damon W."/>
            <person name="Desjardin D."/>
            <person name="Finy P."/>
            <person name="Geml J."/>
            <person name="Haridas S."/>
            <person name="Hughes K."/>
            <person name="Justo A."/>
            <person name="Karasinski D."/>
            <person name="Kautmanova I."/>
            <person name="Kiss B."/>
            <person name="Kocsube S."/>
            <person name="Kotiranta H."/>
            <person name="LaButti K.M."/>
            <person name="Lechner B.E."/>
            <person name="Liimatainen K."/>
            <person name="Lipzen A."/>
            <person name="Lukacs Z."/>
            <person name="Mihaltcheva S."/>
            <person name="Morgado L.N."/>
            <person name="Niskanen T."/>
            <person name="Noordeloos M.E."/>
            <person name="Ohm R.A."/>
            <person name="Ortiz-Santana B."/>
            <person name="Ovrebo C."/>
            <person name="Racz N."/>
            <person name="Riley R."/>
            <person name="Savchenko A."/>
            <person name="Shiryaev A."/>
            <person name="Soop K."/>
            <person name="Spirin V."/>
            <person name="Szebenyi C."/>
            <person name="Tomsovsky M."/>
            <person name="Tulloss R.E."/>
            <person name="Uehling J."/>
            <person name="Grigoriev I.V."/>
            <person name="Vagvolgyi C."/>
            <person name="Papp T."/>
            <person name="Martin F.M."/>
            <person name="Miettinen O."/>
            <person name="Hibbett D.S."/>
            <person name="Nagy L.G."/>
        </authorList>
    </citation>
    <scope>NUCLEOTIDE SEQUENCE [LARGE SCALE GENOMIC DNA]</scope>
    <source>
        <strain evidence="2 3">CBS 309.79</strain>
    </source>
</reference>
<proteinExistence type="predicted"/>
<keyword evidence="3" id="KW-1185">Reference proteome</keyword>
<protein>
    <submittedName>
        <fullName evidence="2">Uncharacterized protein</fullName>
    </submittedName>
</protein>
<dbReference type="EMBL" id="ML178824">
    <property type="protein sequence ID" value="TFL01787.1"/>
    <property type="molecule type" value="Genomic_DNA"/>
</dbReference>
<name>A0A5C3QJR9_9AGAR</name>
<organism evidence="2 3">
    <name type="scientific">Pterulicium gracile</name>
    <dbReference type="NCBI Taxonomy" id="1884261"/>
    <lineage>
        <taxon>Eukaryota</taxon>
        <taxon>Fungi</taxon>
        <taxon>Dikarya</taxon>
        <taxon>Basidiomycota</taxon>
        <taxon>Agaricomycotina</taxon>
        <taxon>Agaricomycetes</taxon>
        <taxon>Agaricomycetidae</taxon>
        <taxon>Agaricales</taxon>
        <taxon>Pleurotineae</taxon>
        <taxon>Pterulaceae</taxon>
        <taxon>Pterulicium</taxon>
    </lineage>
</organism>
<sequence>MQSDEYNSAHNRLRRFRDIANNRKVIVYNQEGFKNSAQVGQGYGGACWRQGGTSLRSAWVSCQTSKWVDGSEVDDEEGLGNDTSPADAASISRIVKE</sequence>
<dbReference type="AlphaFoldDB" id="A0A5C3QJR9"/>
<accession>A0A5C3QJR9</accession>
<evidence type="ECO:0000256" key="1">
    <source>
        <dbReference type="SAM" id="MobiDB-lite"/>
    </source>
</evidence>